<name>A0AAN8XS56_HALRR</name>
<evidence type="ECO:0000256" key="3">
    <source>
        <dbReference type="ARBA" id="ARBA00022737"/>
    </source>
</evidence>
<keyword evidence="4" id="KW-1133">Transmembrane helix</keyword>
<feature type="region of interest" description="Disordered" evidence="5">
    <location>
        <begin position="154"/>
        <end position="200"/>
    </location>
</feature>
<feature type="domain" description="Notch ligand N-terminal" evidence="7">
    <location>
        <begin position="29"/>
        <end position="154"/>
    </location>
</feature>
<evidence type="ECO:0000256" key="4">
    <source>
        <dbReference type="ARBA" id="ARBA00022989"/>
    </source>
</evidence>
<evidence type="ECO:0000256" key="5">
    <source>
        <dbReference type="SAM" id="MobiDB-lite"/>
    </source>
</evidence>
<dbReference type="EMBL" id="JAXCGZ010001989">
    <property type="protein sequence ID" value="KAK7084764.1"/>
    <property type="molecule type" value="Genomic_DNA"/>
</dbReference>
<proteinExistence type="predicted"/>
<sequence length="200" mass="22342">MRWLLQPMAILLVMVVAAVCVTENSATAVFELRLKKFVNQYGKDTEGHCCSGYRNSQGLCSGTCKTKFRVCLKVYQEVIDPNSNCTFGEAVTPVLGENEVDFTKADLGDFVNPVKFQLSSWQGTFSLIIEAWHEEPNDTLSYAVQHSKFIANQMPREKTIGDKSSGTDGLETVQRKGNEGKGGREKKRAGREEHNEREGR</sequence>
<feature type="compositionally biased region" description="Basic and acidic residues" evidence="5">
    <location>
        <begin position="190"/>
        <end position="200"/>
    </location>
</feature>
<keyword evidence="3" id="KW-0677">Repeat</keyword>
<keyword evidence="1" id="KW-0245">EGF-like domain</keyword>
<evidence type="ECO:0000256" key="2">
    <source>
        <dbReference type="ARBA" id="ARBA00022692"/>
    </source>
</evidence>
<dbReference type="AlphaFoldDB" id="A0AAN8XS56"/>
<evidence type="ECO:0000313" key="8">
    <source>
        <dbReference type="EMBL" id="KAK7084764.1"/>
    </source>
</evidence>
<dbReference type="InterPro" id="IPR011651">
    <property type="entry name" value="Notch_ligand_N"/>
</dbReference>
<feature type="compositionally biased region" description="Basic and acidic residues" evidence="5">
    <location>
        <begin position="173"/>
        <end position="183"/>
    </location>
</feature>
<reference evidence="8 9" key="1">
    <citation type="submission" date="2023-11" db="EMBL/GenBank/DDBJ databases">
        <title>Halocaridina rubra genome assembly.</title>
        <authorList>
            <person name="Smith C."/>
        </authorList>
    </citation>
    <scope>NUCLEOTIDE SEQUENCE [LARGE SCALE GENOMIC DNA]</scope>
    <source>
        <strain evidence="8">EP-1</strain>
        <tissue evidence="8">Whole</tissue>
    </source>
</reference>
<accession>A0AAN8XS56</accession>
<dbReference type="Pfam" id="PF07657">
    <property type="entry name" value="MNNL"/>
    <property type="match status" value="1"/>
</dbReference>
<gene>
    <name evidence="8" type="primary">DLL4</name>
    <name evidence="8" type="ORF">SK128_016636</name>
</gene>
<dbReference type="Gene3D" id="2.60.40.3510">
    <property type="match status" value="1"/>
</dbReference>
<evidence type="ECO:0000313" key="9">
    <source>
        <dbReference type="Proteomes" id="UP001381693"/>
    </source>
</evidence>
<keyword evidence="4" id="KW-0472">Membrane</keyword>
<protein>
    <submittedName>
        <fullName evidence="8">Delta-like protein 4</fullName>
    </submittedName>
</protein>
<keyword evidence="9" id="KW-1185">Reference proteome</keyword>
<evidence type="ECO:0000259" key="7">
    <source>
        <dbReference type="Pfam" id="PF07657"/>
    </source>
</evidence>
<organism evidence="8 9">
    <name type="scientific">Halocaridina rubra</name>
    <name type="common">Hawaiian red shrimp</name>
    <dbReference type="NCBI Taxonomy" id="373956"/>
    <lineage>
        <taxon>Eukaryota</taxon>
        <taxon>Metazoa</taxon>
        <taxon>Ecdysozoa</taxon>
        <taxon>Arthropoda</taxon>
        <taxon>Crustacea</taxon>
        <taxon>Multicrustacea</taxon>
        <taxon>Malacostraca</taxon>
        <taxon>Eumalacostraca</taxon>
        <taxon>Eucarida</taxon>
        <taxon>Decapoda</taxon>
        <taxon>Pleocyemata</taxon>
        <taxon>Caridea</taxon>
        <taxon>Atyoidea</taxon>
        <taxon>Atyidae</taxon>
        <taxon>Halocaridina</taxon>
    </lineage>
</organism>
<keyword evidence="2" id="KW-0812">Transmembrane</keyword>
<feature type="chain" id="PRO_5042989718" evidence="6">
    <location>
        <begin position="19"/>
        <end position="200"/>
    </location>
</feature>
<dbReference type="GO" id="GO:0007219">
    <property type="term" value="P:Notch signaling pathway"/>
    <property type="evidence" value="ECO:0007669"/>
    <property type="project" value="InterPro"/>
</dbReference>
<evidence type="ECO:0000256" key="1">
    <source>
        <dbReference type="ARBA" id="ARBA00022536"/>
    </source>
</evidence>
<evidence type="ECO:0000256" key="6">
    <source>
        <dbReference type="SAM" id="SignalP"/>
    </source>
</evidence>
<dbReference type="Proteomes" id="UP001381693">
    <property type="component" value="Unassembled WGS sequence"/>
</dbReference>
<keyword evidence="6" id="KW-0732">Signal</keyword>
<dbReference type="GO" id="GO:0016020">
    <property type="term" value="C:membrane"/>
    <property type="evidence" value="ECO:0007669"/>
    <property type="project" value="UniProtKB-SubCell"/>
</dbReference>
<feature type="signal peptide" evidence="6">
    <location>
        <begin position="1"/>
        <end position="18"/>
    </location>
</feature>
<comment type="caution">
    <text evidence="8">The sequence shown here is derived from an EMBL/GenBank/DDBJ whole genome shotgun (WGS) entry which is preliminary data.</text>
</comment>